<feature type="domain" description="DUF4440" evidence="2">
    <location>
        <begin position="27"/>
        <end position="138"/>
    </location>
</feature>
<dbReference type="PROSITE" id="PS51257">
    <property type="entry name" value="PROKAR_LIPOPROTEIN"/>
    <property type="match status" value="1"/>
</dbReference>
<accession>A0A3P1C1P7</accession>
<evidence type="ECO:0000313" key="4">
    <source>
        <dbReference type="Proteomes" id="UP000271925"/>
    </source>
</evidence>
<evidence type="ECO:0000259" key="2">
    <source>
        <dbReference type="Pfam" id="PF14534"/>
    </source>
</evidence>
<evidence type="ECO:0000256" key="1">
    <source>
        <dbReference type="SAM" id="SignalP"/>
    </source>
</evidence>
<dbReference type="Pfam" id="PF14534">
    <property type="entry name" value="DUF4440"/>
    <property type="match status" value="1"/>
</dbReference>
<dbReference type="InterPro" id="IPR027843">
    <property type="entry name" value="DUF4440"/>
</dbReference>
<dbReference type="RefSeq" id="WP_124871070.1">
    <property type="nucleotide sequence ID" value="NZ_RQJO01000007.1"/>
</dbReference>
<dbReference type="Proteomes" id="UP000271925">
    <property type="component" value="Unassembled WGS sequence"/>
</dbReference>
<dbReference type="SUPFAM" id="SSF54427">
    <property type="entry name" value="NTF2-like"/>
    <property type="match status" value="1"/>
</dbReference>
<protein>
    <submittedName>
        <fullName evidence="3">Nuclear transport factor 2 family protein</fullName>
    </submittedName>
</protein>
<comment type="caution">
    <text evidence="3">The sequence shown here is derived from an EMBL/GenBank/DDBJ whole genome shotgun (WGS) entry which is preliminary data.</text>
</comment>
<organism evidence="3 4">
    <name type="scientific">Larkinella rosea</name>
    <dbReference type="NCBI Taxonomy" id="2025312"/>
    <lineage>
        <taxon>Bacteria</taxon>
        <taxon>Pseudomonadati</taxon>
        <taxon>Bacteroidota</taxon>
        <taxon>Cytophagia</taxon>
        <taxon>Cytophagales</taxon>
        <taxon>Spirosomataceae</taxon>
        <taxon>Larkinella</taxon>
    </lineage>
</organism>
<keyword evidence="4" id="KW-1185">Reference proteome</keyword>
<proteinExistence type="predicted"/>
<name>A0A3P1C1P7_9BACT</name>
<sequence length="161" mass="17809">MKSVMYMLLLMVLGTACSTATQETVTIQELNKQFISAWNTKEADKIIGFLADDVQFVQGSSHWQGKSEVSNKWVRATLPTLDDLKIYAMSSGSDNQTAYEAGTFAVEVLPANSDEPKGIGEGNFMLLWKKGADNTWKLSYAQLEDLPVRTGTNVVPARHMQ</sequence>
<dbReference type="AlphaFoldDB" id="A0A3P1C1P7"/>
<dbReference type="InterPro" id="IPR032710">
    <property type="entry name" value="NTF2-like_dom_sf"/>
</dbReference>
<dbReference type="Gene3D" id="3.10.450.50">
    <property type="match status" value="1"/>
</dbReference>
<feature type="chain" id="PRO_5018324689" evidence="1">
    <location>
        <begin position="21"/>
        <end position="161"/>
    </location>
</feature>
<dbReference type="OrthoDB" id="979496at2"/>
<keyword evidence="1" id="KW-0732">Signal</keyword>
<feature type="signal peptide" evidence="1">
    <location>
        <begin position="1"/>
        <end position="20"/>
    </location>
</feature>
<dbReference type="EMBL" id="RQJO01000007">
    <property type="protein sequence ID" value="RRB06983.1"/>
    <property type="molecule type" value="Genomic_DNA"/>
</dbReference>
<gene>
    <name evidence="3" type="ORF">EHT25_04155</name>
</gene>
<evidence type="ECO:0000313" key="3">
    <source>
        <dbReference type="EMBL" id="RRB06983.1"/>
    </source>
</evidence>
<reference evidence="3 4" key="1">
    <citation type="submission" date="2018-11" db="EMBL/GenBank/DDBJ databases">
        <authorList>
            <person name="Zhou Z."/>
            <person name="Wang G."/>
        </authorList>
    </citation>
    <scope>NUCLEOTIDE SEQUENCE [LARGE SCALE GENOMIC DNA]</scope>
    <source>
        <strain evidence="3 4">KCTC52004</strain>
    </source>
</reference>